<name>A0A2N8HCS7_9BACT</name>
<proteinExistence type="predicted"/>
<dbReference type="Proteomes" id="UP000236000">
    <property type="component" value="Unassembled WGS sequence"/>
</dbReference>
<gene>
    <name evidence="1" type="ORF">CXU22_08070</name>
</gene>
<reference evidence="1 2" key="1">
    <citation type="journal article" date="2017" name="BMC Genomics">
        <title>Genome sequencing of 39 Akkermansia muciniphila isolates reveals its population structure, genomic and functional diverisity, and global distribution in mammalian gut microbiotas.</title>
        <authorList>
            <person name="Guo X."/>
            <person name="Li S."/>
            <person name="Zhang J."/>
            <person name="Wu F."/>
            <person name="Li X."/>
            <person name="Wu D."/>
            <person name="Zhang M."/>
            <person name="Ou Z."/>
            <person name="Jie Z."/>
            <person name="Yan Q."/>
            <person name="Li P."/>
            <person name="Yi J."/>
            <person name="Peng Y."/>
        </authorList>
    </citation>
    <scope>NUCLEOTIDE SEQUENCE [LARGE SCALE GENOMIC DNA]</scope>
    <source>
        <strain evidence="1 2">GP24</strain>
    </source>
</reference>
<evidence type="ECO:0000313" key="2">
    <source>
        <dbReference type="Proteomes" id="UP000236000"/>
    </source>
</evidence>
<sequence length="166" mass="18767">MKDGSHDDIGMFSWHIRHVFYLISIADHYPGLPGDNVVQKTLSLIFRQSFPRMEQNVGAVNVTIKGAYHAGNFFFPFVWIRCKASRLFEILPRLPSKGTFPGVWIPAPATLKPGKALIFQIHEFRIPGKVLTSLSDNVAFFSVGQRSFNPAQIVRSALRTSEYEML</sequence>
<accession>A0A2N8HCS7</accession>
<evidence type="ECO:0000313" key="1">
    <source>
        <dbReference type="EMBL" id="PNC17695.1"/>
    </source>
</evidence>
<comment type="caution">
    <text evidence="1">The sequence shown here is derived from an EMBL/GenBank/DDBJ whole genome shotgun (WGS) entry which is preliminary data.</text>
</comment>
<organism evidence="1 2">
    <name type="scientific">Akkermansia muciniphila</name>
    <dbReference type="NCBI Taxonomy" id="239935"/>
    <lineage>
        <taxon>Bacteria</taxon>
        <taxon>Pseudomonadati</taxon>
        <taxon>Verrucomicrobiota</taxon>
        <taxon>Verrucomicrobiia</taxon>
        <taxon>Verrucomicrobiales</taxon>
        <taxon>Akkermansiaceae</taxon>
        <taxon>Akkermansia</taxon>
    </lineage>
</organism>
<protein>
    <submittedName>
        <fullName evidence="1">Uncharacterized protein</fullName>
    </submittedName>
</protein>
<dbReference type="EMBL" id="PJKA01000012">
    <property type="protein sequence ID" value="PNC17695.1"/>
    <property type="molecule type" value="Genomic_DNA"/>
</dbReference>
<dbReference type="AlphaFoldDB" id="A0A2N8HCS7"/>